<evidence type="ECO:0000313" key="7">
    <source>
        <dbReference type="Proteomes" id="UP001642409"/>
    </source>
</evidence>
<protein>
    <submittedName>
        <fullName evidence="1">Uncharacterized protein</fullName>
    </submittedName>
</protein>
<reference evidence="4 7" key="2">
    <citation type="submission" date="2024-07" db="EMBL/GenBank/DDBJ databases">
        <authorList>
            <person name="Akdeniz Z."/>
        </authorList>
    </citation>
    <scope>NUCLEOTIDE SEQUENCE [LARGE SCALE GENOMIC DNA]</scope>
</reference>
<evidence type="ECO:0000313" key="4">
    <source>
        <dbReference type="EMBL" id="CAL5975786.1"/>
    </source>
</evidence>
<comment type="caution">
    <text evidence="1">The sequence shown here is derived from an EMBL/GenBank/DDBJ whole genome shotgun (WGS) entry which is preliminary data.</text>
</comment>
<proteinExistence type="predicted"/>
<organism evidence="1">
    <name type="scientific">Hexamita inflata</name>
    <dbReference type="NCBI Taxonomy" id="28002"/>
    <lineage>
        <taxon>Eukaryota</taxon>
        <taxon>Metamonada</taxon>
        <taxon>Diplomonadida</taxon>
        <taxon>Hexamitidae</taxon>
        <taxon>Hexamitinae</taxon>
        <taxon>Hexamita</taxon>
    </lineage>
</organism>
<name>A0AA86TKW5_9EUKA</name>
<sequence length="113" mass="12547">MESQYSILELVQSSSSQTKELLSSSTYGRQLLQLSEVYAGIQSALLCLQIPPTVAVKDISSLFTVPIESDPEIKAIDLKNLKTTSLQFPKANKSNKRDIGLLPQIAIKKYKFE</sequence>
<dbReference type="EMBL" id="CATOUU010000444">
    <property type="protein sequence ID" value="CAI9930047.1"/>
    <property type="molecule type" value="Genomic_DNA"/>
</dbReference>
<keyword evidence="7" id="KW-1185">Reference proteome</keyword>
<dbReference type="EMBL" id="CATOUU010000386">
    <property type="protein sequence ID" value="CAI9928049.1"/>
    <property type="molecule type" value="Genomic_DNA"/>
</dbReference>
<dbReference type="EMBL" id="CAXDID020000006">
    <property type="protein sequence ID" value="CAL5975786.1"/>
    <property type="molecule type" value="Genomic_DNA"/>
</dbReference>
<accession>A0AA86TKW5</accession>
<evidence type="ECO:0000313" key="1">
    <source>
        <dbReference type="EMBL" id="CAI9918702.1"/>
    </source>
</evidence>
<evidence type="ECO:0000313" key="6">
    <source>
        <dbReference type="EMBL" id="CAL6063244.1"/>
    </source>
</evidence>
<evidence type="ECO:0000313" key="5">
    <source>
        <dbReference type="EMBL" id="CAL6015748.1"/>
    </source>
</evidence>
<evidence type="ECO:0000313" key="3">
    <source>
        <dbReference type="EMBL" id="CAI9930047.1"/>
    </source>
</evidence>
<dbReference type="EMBL" id="CAXDID020000074">
    <property type="protein sequence ID" value="CAL6015748.1"/>
    <property type="molecule type" value="Genomic_DNA"/>
</dbReference>
<dbReference type="AlphaFoldDB" id="A0AA86TKW5"/>
<dbReference type="EMBL" id="CAXDID020000245">
    <property type="protein sequence ID" value="CAL6063244.1"/>
    <property type="molecule type" value="Genomic_DNA"/>
</dbReference>
<dbReference type="Proteomes" id="UP001642409">
    <property type="component" value="Unassembled WGS sequence"/>
</dbReference>
<evidence type="ECO:0000313" key="2">
    <source>
        <dbReference type="EMBL" id="CAI9928049.1"/>
    </source>
</evidence>
<reference evidence="1" key="1">
    <citation type="submission" date="2023-06" db="EMBL/GenBank/DDBJ databases">
        <authorList>
            <person name="Kurt Z."/>
        </authorList>
    </citation>
    <scope>NUCLEOTIDE SEQUENCE</scope>
</reference>
<dbReference type="EMBL" id="CATOUU010000166">
    <property type="protein sequence ID" value="CAI9918702.1"/>
    <property type="molecule type" value="Genomic_DNA"/>
</dbReference>
<gene>
    <name evidence="2" type="ORF">HINF_LOCUS15694</name>
    <name evidence="3" type="ORF">HINF_LOCUS17692</name>
    <name evidence="5" type="ORF">HINF_LOCUS25136</name>
    <name evidence="4" type="ORF">HINF_LOCUS3506</name>
    <name evidence="6" type="ORF">HINF_LOCUS50779</name>
    <name evidence="1" type="ORF">HINF_LOCUS6347</name>
</gene>